<comment type="caution">
    <text evidence="1">The sequence shown here is derived from an EMBL/GenBank/DDBJ whole genome shotgun (WGS) entry which is preliminary data.</text>
</comment>
<accession>A0A225V644</accession>
<organism evidence="1 2">
    <name type="scientific">Phytophthora megakarya</name>
    <dbReference type="NCBI Taxonomy" id="4795"/>
    <lineage>
        <taxon>Eukaryota</taxon>
        <taxon>Sar</taxon>
        <taxon>Stramenopiles</taxon>
        <taxon>Oomycota</taxon>
        <taxon>Peronosporomycetes</taxon>
        <taxon>Peronosporales</taxon>
        <taxon>Peronosporaceae</taxon>
        <taxon>Phytophthora</taxon>
    </lineage>
</organism>
<dbReference type="EMBL" id="NBNE01008076">
    <property type="protein sequence ID" value="OWY99889.1"/>
    <property type="molecule type" value="Genomic_DNA"/>
</dbReference>
<gene>
    <name evidence="1" type="ORF">PHMEG_00029030</name>
</gene>
<name>A0A225V644_9STRA</name>
<dbReference type="Proteomes" id="UP000198211">
    <property type="component" value="Unassembled WGS sequence"/>
</dbReference>
<sequence length="222" mass="25280">MNYRSAAKEVCYTQLAGKALHVYTRFSTLGWVHKSKSLFGRAVQFVQLEVQRVREKDCVFTQLLQSTITNFVDLDDLLALVAPPTKDSPTTRLDPSLLYAQLPHDYEGFVVSFDGSAKTENNCSYGRCSWMVTNSLKRGVGKQTDILPWRREINRQQQIALDMTKEYQAAEKARRARIHNEKLNGKEHAAIPKSVNNDSPATTRNRSLYFDLEAEFGSIRSE</sequence>
<reference evidence="2" key="1">
    <citation type="submission" date="2017-03" db="EMBL/GenBank/DDBJ databases">
        <title>Phytopthora megakarya and P. palmivora, two closely related causual agents of cacao black pod achieved similar genome size and gene model numbers by different mechanisms.</title>
        <authorList>
            <person name="Ali S."/>
            <person name="Shao J."/>
            <person name="Larry D.J."/>
            <person name="Kronmiller B."/>
            <person name="Shen D."/>
            <person name="Strem M.D."/>
            <person name="Melnick R.L."/>
            <person name="Guiltinan M.J."/>
            <person name="Tyler B.M."/>
            <person name="Meinhardt L.W."/>
            <person name="Bailey B.A."/>
        </authorList>
    </citation>
    <scope>NUCLEOTIDE SEQUENCE [LARGE SCALE GENOMIC DNA]</scope>
    <source>
        <strain evidence="2">zdho120</strain>
    </source>
</reference>
<evidence type="ECO:0000313" key="1">
    <source>
        <dbReference type="EMBL" id="OWY99889.1"/>
    </source>
</evidence>
<dbReference type="OrthoDB" id="126184at2759"/>
<protein>
    <submittedName>
        <fullName evidence="1">Uncharacterized protein</fullName>
    </submittedName>
</protein>
<dbReference type="AlphaFoldDB" id="A0A225V644"/>
<keyword evidence="2" id="KW-1185">Reference proteome</keyword>
<evidence type="ECO:0000313" key="2">
    <source>
        <dbReference type="Proteomes" id="UP000198211"/>
    </source>
</evidence>
<proteinExistence type="predicted"/>